<protein>
    <submittedName>
        <fullName evidence="2">Uncharacterized protein</fullName>
    </submittedName>
</protein>
<evidence type="ECO:0000313" key="3">
    <source>
        <dbReference type="Proteomes" id="UP000048926"/>
    </source>
</evidence>
<proteinExistence type="predicted"/>
<feature type="coiled-coil region" evidence="1">
    <location>
        <begin position="98"/>
        <end position="139"/>
    </location>
</feature>
<reference evidence="3" key="1">
    <citation type="submission" date="2015-07" db="EMBL/GenBank/DDBJ databases">
        <authorList>
            <person name="Rodrigo-Torres Lidia"/>
            <person name="Arahal R.David."/>
        </authorList>
    </citation>
    <scope>NUCLEOTIDE SEQUENCE [LARGE SCALE GENOMIC DNA]</scope>
    <source>
        <strain evidence="3">CECT 4801</strain>
    </source>
</reference>
<organism evidence="2 3">
    <name type="scientific">Roseibium aggregatum</name>
    <dbReference type="NCBI Taxonomy" id="187304"/>
    <lineage>
        <taxon>Bacteria</taxon>
        <taxon>Pseudomonadati</taxon>
        <taxon>Pseudomonadota</taxon>
        <taxon>Alphaproteobacteria</taxon>
        <taxon>Hyphomicrobiales</taxon>
        <taxon>Stappiaceae</taxon>
        <taxon>Roseibium</taxon>
    </lineage>
</organism>
<dbReference type="RefSeq" id="WP_055661290.1">
    <property type="nucleotide sequence ID" value="NZ_CXST01000006.1"/>
</dbReference>
<accession>A0A0M6YCU1</accession>
<keyword evidence="1" id="KW-0175">Coiled coil</keyword>
<gene>
    <name evidence="2" type="ORF">LAL4801_05701</name>
</gene>
<name>A0A0M6YCU1_9HYPH</name>
<keyword evidence="3" id="KW-1185">Reference proteome</keyword>
<sequence length="234" mass="27098">MAQAAVKTRPVYGDTLFGLRRNIDTPCKDAVSAPGEKPQQLSEVDHLTKEIENLDKLITVKTAEKARLTKHIATTQYERPAGLDYIFTFNPFKVADKAAECDRKIQRYKHKLGNVKAEISNAQRDRVSANNRLEDARIRKQAYVAEMSRRKKMVNPTIMADRMSRMLGEDINIHNMRVISAERTHRKLRMQLDAHRGLLGTLKLDLGTVEFRESVRYEPNDKRGNWKPWNRSYY</sequence>
<dbReference type="AlphaFoldDB" id="A0A0M6YCU1"/>
<dbReference type="EMBL" id="CXST01000006">
    <property type="protein sequence ID" value="CTQ47239.1"/>
    <property type="molecule type" value="Genomic_DNA"/>
</dbReference>
<evidence type="ECO:0000256" key="1">
    <source>
        <dbReference type="SAM" id="Coils"/>
    </source>
</evidence>
<evidence type="ECO:0000313" key="2">
    <source>
        <dbReference type="EMBL" id="CTQ47239.1"/>
    </source>
</evidence>
<dbReference type="Proteomes" id="UP000048926">
    <property type="component" value="Unassembled WGS sequence"/>
</dbReference>